<feature type="chain" id="PRO_5002509789" evidence="1">
    <location>
        <begin position="32"/>
        <end position="573"/>
    </location>
</feature>
<dbReference type="SMART" id="SM00567">
    <property type="entry name" value="EZ_HEAT"/>
    <property type="match status" value="5"/>
</dbReference>
<dbReference type="Pfam" id="PF13646">
    <property type="entry name" value="HEAT_2"/>
    <property type="match status" value="2"/>
</dbReference>
<dbReference type="RefSeq" id="WP_053235101.1">
    <property type="nucleotide sequence ID" value="NZ_CP011125.1"/>
</dbReference>
<dbReference type="Proteomes" id="UP000034883">
    <property type="component" value="Chromosome"/>
</dbReference>
<protein>
    <submittedName>
        <fullName evidence="2">HEAT repeat protein</fullName>
    </submittedName>
</protein>
<evidence type="ECO:0000313" key="2">
    <source>
        <dbReference type="EMBL" id="AKF07894.1"/>
    </source>
</evidence>
<dbReference type="InterPro" id="IPR004155">
    <property type="entry name" value="PBS_lyase_HEAT"/>
</dbReference>
<reference evidence="2 3" key="1">
    <citation type="submission" date="2015-03" db="EMBL/GenBank/DDBJ databases">
        <title>Genome assembly of Sandaracinus amylolyticus DSM 53668.</title>
        <authorList>
            <person name="Sharma G."/>
            <person name="Subramanian S."/>
        </authorList>
    </citation>
    <scope>NUCLEOTIDE SEQUENCE [LARGE SCALE GENOMIC DNA]</scope>
    <source>
        <strain evidence="2 3">DSM 53668</strain>
    </source>
</reference>
<accession>A0A0F6SG13</accession>
<dbReference type="Pfam" id="PF03130">
    <property type="entry name" value="HEAT_PBS"/>
    <property type="match status" value="1"/>
</dbReference>
<name>A0A0F6SG13_9BACT</name>
<gene>
    <name evidence="2" type="ORF">DB32_005043</name>
</gene>
<dbReference type="PANTHER" id="PTHR12697">
    <property type="entry name" value="PBS LYASE HEAT-LIKE PROTEIN"/>
    <property type="match status" value="1"/>
</dbReference>
<dbReference type="GO" id="GO:0016491">
    <property type="term" value="F:oxidoreductase activity"/>
    <property type="evidence" value="ECO:0007669"/>
    <property type="project" value="TreeGrafter"/>
</dbReference>
<dbReference type="PROSITE" id="PS51257">
    <property type="entry name" value="PROKAR_LIPOPROTEIN"/>
    <property type="match status" value="1"/>
</dbReference>
<evidence type="ECO:0000313" key="3">
    <source>
        <dbReference type="Proteomes" id="UP000034883"/>
    </source>
</evidence>
<dbReference type="PANTHER" id="PTHR12697:SF5">
    <property type="entry name" value="DEOXYHYPUSINE HYDROXYLASE"/>
    <property type="match status" value="1"/>
</dbReference>
<feature type="signal peptide" evidence="1">
    <location>
        <begin position="1"/>
        <end position="31"/>
    </location>
</feature>
<dbReference type="AlphaFoldDB" id="A0A0F6SG13"/>
<evidence type="ECO:0000256" key="1">
    <source>
        <dbReference type="SAM" id="SignalP"/>
    </source>
</evidence>
<dbReference type="InterPro" id="IPR016024">
    <property type="entry name" value="ARM-type_fold"/>
</dbReference>
<dbReference type="KEGG" id="samy:DB32_005043"/>
<organism evidence="2 3">
    <name type="scientific">Sandaracinus amylolyticus</name>
    <dbReference type="NCBI Taxonomy" id="927083"/>
    <lineage>
        <taxon>Bacteria</taxon>
        <taxon>Pseudomonadati</taxon>
        <taxon>Myxococcota</taxon>
        <taxon>Polyangia</taxon>
        <taxon>Polyangiales</taxon>
        <taxon>Sandaracinaceae</taxon>
        <taxon>Sandaracinus</taxon>
    </lineage>
</organism>
<dbReference type="OrthoDB" id="9812352at2"/>
<proteinExistence type="predicted"/>
<keyword evidence="1" id="KW-0732">Signal</keyword>
<dbReference type="STRING" id="927083.DB32_005043"/>
<sequence length="573" mass="62479">MKRHQFALTQYRLIAACAIATLLALAIGCHADANDPAGQAGELSDAVRRENAIANLHRLYTDALSRADGDRSAAGPRAVADASIQQLTSTYVEHPEDMQNGLRILDLLVEMRDPRSLPALTKALDWRPEVTEEHAIRSARVLQQIELDDAQKGEVVAAISRALEQVRQNRGVDNRMRIEFIRALGTIGDRRATPALTRVLLTQSETQDFLINRLAAEQMGRIADPESVPSLIQALYLFAPNNPGMRMNDVAGQALVRIGRPALEPLLATLRGENAEANQIAAQYIAAVRQRDANAAGQMSQQSIVSNEAAFALGQLGFRESIDPLIAETRVGATGELSPQDAGRVMGAAIALVSINRDEADTQKIREALLAAYNRVELPSQMQLLVGMQHFMDPGLLPFFLQKAGRPRSAEDEIPDQRILAYRAYAFLANGDEVAALRQLQGAEPEGITRDAWADFDPILASTTECNAELACWIRKLGDSNALVARKAAYMVARYGRGNPEAINALVGQLGHADEEVRGEVLYALDYAASNGSPEAIARIDELAQQEQGRAIWSHTESLARAIQARLQARTSR</sequence>
<dbReference type="Gene3D" id="1.25.10.10">
    <property type="entry name" value="Leucine-rich Repeat Variant"/>
    <property type="match status" value="3"/>
</dbReference>
<dbReference type="InterPro" id="IPR011989">
    <property type="entry name" value="ARM-like"/>
</dbReference>
<keyword evidence="3" id="KW-1185">Reference proteome</keyword>
<dbReference type="SUPFAM" id="SSF48371">
    <property type="entry name" value="ARM repeat"/>
    <property type="match status" value="1"/>
</dbReference>
<dbReference type="EMBL" id="CP011125">
    <property type="protein sequence ID" value="AKF07894.1"/>
    <property type="molecule type" value="Genomic_DNA"/>
</dbReference>